<sequence length="131" mass="13015">MGTGARGACAESTGGERPPDPIRPGEPGPGAVCRVGGHPSRPSNRDPAASPEPSQARVGKPRDGHRPAAGCVSPSAPGRRAIQGALGEGRSHSAWTAGAGQESRDLLGVLAPPGGGLGDCTYVLGEARILL</sequence>
<name>A0A5E4DD13_MARMO</name>
<keyword evidence="3" id="KW-1185">Reference proteome</keyword>
<evidence type="ECO:0000313" key="2">
    <source>
        <dbReference type="EMBL" id="VTJ92023.1"/>
    </source>
</evidence>
<dbReference type="Proteomes" id="UP000335636">
    <property type="component" value="Unassembled WGS sequence"/>
</dbReference>
<proteinExistence type="predicted"/>
<evidence type="ECO:0000313" key="3">
    <source>
        <dbReference type="Proteomes" id="UP000335636"/>
    </source>
</evidence>
<protein>
    <submittedName>
        <fullName evidence="2">Uncharacterized protein</fullName>
    </submittedName>
</protein>
<organism evidence="2 3">
    <name type="scientific">Marmota monax</name>
    <name type="common">Woodchuck</name>
    <dbReference type="NCBI Taxonomy" id="9995"/>
    <lineage>
        <taxon>Eukaryota</taxon>
        <taxon>Metazoa</taxon>
        <taxon>Chordata</taxon>
        <taxon>Craniata</taxon>
        <taxon>Vertebrata</taxon>
        <taxon>Euteleostomi</taxon>
        <taxon>Mammalia</taxon>
        <taxon>Eutheria</taxon>
        <taxon>Euarchontoglires</taxon>
        <taxon>Glires</taxon>
        <taxon>Rodentia</taxon>
        <taxon>Sciuromorpha</taxon>
        <taxon>Sciuridae</taxon>
        <taxon>Xerinae</taxon>
        <taxon>Marmotini</taxon>
        <taxon>Marmota</taxon>
    </lineage>
</organism>
<gene>
    <name evidence="2" type="ORF">MONAX_5E017778</name>
</gene>
<dbReference type="AlphaFoldDB" id="A0A5E4DD13"/>
<feature type="region of interest" description="Disordered" evidence="1">
    <location>
        <begin position="1"/>
        <end position="99"/>
    </location>
</feature>
<reference evidence="2" key="1">
    <citation type="submission" date="2019-04" db="EMBL/GenBank/DDBJ databases">
        <authorList>
            <person name="Alioto T."/>
            <person name="Alioto T."/>
        </authorList>
    </citation>
    <scope>NUCLEOTIDE SEQUENCE [LARGE SCALE GENOMIC DNA]</scope>
</reference>
<comment type="caution">
    <text evidence="2">The sequence shown here is derived from an EMBL/GenBank/DDBJ whole genome shotgun (WGS) entry which is preliminary data.</text>
</comment>
<dbReference type="EMBL" id="CABDUW010013107">
    <property type="protein sequence ID" value="VTJ92023.1"/>
    <property type="molecule type" value="Genomic_DNA"/>
</dbReference>
<accession>A0A5E4DD13</accession>
<evidence type="ECO:0000256" key="1">
    <source>
        <dbReference type="SAM" id="MobiDB-lite"/>
    </source>
</evidence>